<evidence type="ECO:0000313" key="1">
    <source>
        <dbReference type="EMBL" id="MCZ0729981.1"/>
    </source>
</evidence>
<protein>
    <submittedName>
        <fullName evidence="1">DUF6188 family protein</fullName>
    </submittedName>
</protein>
<dbReference type="RefSeq" id="WP_268786790.1">
    <property type="nucleotide sequence ID" value="NZ_JAPQYE010000008.1"/>
</dbReference>
<evidence type="ECO:0000313" key="2">
    <source>
        <dbReference type="Proteomes" id="UP001084650"/>
    </source>
</evidence>
<proteinExistence type="predicted"/>
<reference evidence="1" key="1">
    <citation type="submission" date="2022-12" db="EMBL/GenBank/DDBJ databases">
        <title>Whole genome sequence of Mycolicibacterium iranicum strain SBH312.</title>
        <authorList>
            <person name="Jani J."/>
            <person name="Arifin Mustapha Z."/>
            <person name="Ahmed K."/>
            <person name="Kai Ling C."/>
        </authorList>
    </citation>
    <scope>NUCLEOTIDE SEQUENCE</scope>
    <source>
        <strain evidence="1">SBH312</strain>
    </source>
</reference>
<comment type="caution">
    <text evidence="1">The sequence shown here is derived from an EMBL/GenBank/DDBJ whole genome shotgun (WGS) entry which is preliminary data.</text>
</comment>
<name>A0ABT4HIE8_MYCIR</name>
<dbReference type="InterPro" id="IPR046179">
    <property type="entry name" value="DUF6188"/>
</dbReference>
<gene>
    <name evidence="1" type="ORF">OY187_18185</name>
</gene>
<sequence>MARVDLDLNGRRVQSVLIENSVVFELSGHSLMMIQSAIRFERGTEAMTLSAEDDPDQALQPIRELVGSTIDEATVDAAGALRVDFSDGTRLDVEPDDAYEAWNVSGPDGALIVCTRGGSLVTWSKYS</sequence>
<accession>A0ABT4HIE8</accession>
<dbReference type="EMBL" id="JAPQYE010000008">
    <property type="protein sequence ID" value="MCZ0729981.1"/>
    <property type="molecule type" value="Genomic_DNA"/>
</dbReference>
<organism evidence="1 2">
    <name type="scientific">Mycolicibacterium iranicum</name>
    <name type="common">Mycobacterium iranicum</name>
    <dbReference type="NCBI Taxonomy" id="912594"/>
    <lineage>
        <taxon>Bacteria</taxon>
        <taxon>Bacillati</taxon>
        <taxon>Actinomycetota</taxon>
        <taxon>Actinomycetes</taxon>
        <taxon>Mycobacteriales</taxon>
        <taxon>Mycobacteriaceae</taxon>
        <taxon>Mycolicibacterium</taxon>
    </lineage>
</organism>
<keyword evidence="2" id="KW-1185">Reference proteome</keyword>
<dbReference type="Proteomes" id="UP001084650">
    <property type="component" value="Unassembled WGS sequence"/>
</dbReference>
<dbReference type="Pfam" id="PF19686">
    <property type="entry name" value="DUF6188"/>
    <property type="match status" value="1"/>
</dbReference>